<evidence type="ECO:0000313" key="1">
    <source>
        <dbReference type="EMBL" id="GEM77145.1"/>
    </source>
</evidence>
<organism evidence="1 2">
    <name type="scientific">Vibrio sagamiensis NBRC 104589</name>
    <dbReference type="NCBI Taxonomy" id="1219064"/>
    <lineage>
        <taxon>Bacteria</taxon>
        <taxon>Pseudomonadati</taxon>
        <taxon>Pseudomonadota</taxon>
        <taxon>Gammaproteobacteria</taxon>
        <taxon>Vibrionales</taxon>
        <taxon>Vibrionaceae</taxon>
        <taxon>Vibrio</taxon>
    </lineage>
</organism>
<proteinExistence type="predicted"/>
<comment type="caution">
    <text evidence="1">The sequence shown here is derived from an EMBL/GenBank/DDBJ whole genome shotgun (WGS) entry which is preliminary data.</text>
</comment>
<dbReference type="RefSeq" id="WP_039981275.1">
    <property type="nucleotide sequence ID" value="NZ_BAOJ01000055.1"/>
</dbReference>
<dbReference type="OrthoDB" id="6463051at2"/>
<name>A0A511QIJ7_9VIBR</name>
<evidence type="ECO:0000313" key="2">
    <source>
        <dbReference type="Proteomes" id="UP000321922"/>
    </source>
</evidence>
<protein>
    <submittedName>
        <fullName evidence="1">Uncharacterized protein</fullName>
    </submittedName>
</protein>
<dbReference type="AlphaFoldDB" id="A0A511QIJ7"/>
<dbReference type="Proteomes" id="UP000321922">
    <property type="component" value="Unassembled WGS sequence"/>
</dbReference>
<keyword evidence="2" id="KW-1185">Reference proteome</keyword>
<accession>A0A511QIJ7</accession>
<reference evidence="1 2" key="1">
    <citation type="submission" date="2019-07" db="EMBL/GenBank/DDBJ databases">
        <title>Whole genome shotgun sequence of Vibrio sagamiensis NBRC 104589.</title>
        <authorList>
            <person name="Hosoyama A."/>
            <person name="Uohara A."/>
            <person name="Ohji S."/>
            <person name="Ichikawa N."/>
        </authorList>
    </citation>
    <scope>NUCLEOTIDE SEQUENCE [LARGE SCALE GENOMIC DNA]</scope>
    <source>
        <strain evidence="1 2">NBRC 104589</strain>
    </source>
</reference>
<sequence length="389" mass="43747">MSSSSINSSSYLNRFGSQSFNDELNSKNLQIELIDQADAGLKKIDEFFILLEKQPANAQILEMIASHQQQLILSIVGNINSEFAIAQMLAQGIEALGHQLEVLQGWTNGKIGMFENAMAEIFEAMKANGANSGYSLEDLFQLAIMDFMSHGYGSDMDDIMRHFLESTGSGSHGYHEYWNGSKFSANCEDLFEYMMQNAPQGSLCQSILNYMNNNCGGVDSLIDQFKNNFNEQGGFVCDPDYGDENGLSPMLRLALMSAYLSKHPNVDQSTINLFLTGSIGELNNFVTKNTNFSGAMDFLFKNDGYENDPEHDGWRAVGQHNHQVIDWEGTGLGADYFKEMYSNFHPRELTDDEVKEIQNISDQLKMMQETLKYWLSVIRDEQLSIGRNI</sequence>
<gene>
    <name evidence="1" type="ORF">VSA01S_32570</name>
</gene>
<dbReference type="EMBL" id="BJXJ01000042">
    <property type="protein sequence ID" value="GEM77145.1"/>
    <property type="molecule type" value="Genomic_DNA"/>
</dbReference>